<evidence type="ECO:0000313" key="2">
    <source>
        <dbReference type="Proteomes" id="UP001180020"/>
    </source>
</evidence>
<sequence length="145" mass="16524">MNTLPTCLPSPNFPNHLKKSTISKTNCVSKAYTESPPSSPPLFQPLLSFNGDDPFTSNSLNYVKQIHTHLIKTDFKANSETPTFRLFGMYSQVGDFRSAAMVFLTGFDRRGLSWEGERPLFELLDVFAESCRRGICLVRELWRRL</sequence>
<proteinExistence type="predicted"/>
<keyword evidence="2" id="KW-1185">Reference proteome</keyword>
<dbReference type="EMBL" id="JAUJYO010000003">
    <property type="protein sequence ID" value="KAK1320113.1"/>
    <property type="molecule type" value="Genomic_DNA"/>
</dbReference>
<comment type="caution">
    <text evidence="1">The sequence shown here is derived from an EMBL/GenBank/DDBJ whole genome shotgun (WGS) entry which is preliminary data.</text>
</comment>
<reference evidence="1" key="1">
    <citation type="journal article" date="2023" name="Nat. Commun.">
        <title>Diploid and tetraploid genomes of Acorus and the evolution of monocots.</title>
        <authorList>
            <person name="Ma L."/>
            <person name="Liu K.W."/>
            <person name="Li Z."/>
            <person name="Hsiao Y.Y."/>
            <person name="Qi Y."/>
            <person name="Fu T."/>
            <person name="Tang G.D."/>
            <person name="Zhang D."/>
            <person name="Sun W.H."/>
            <person name="Liu D.K."/>
            <person name="Li Y."/>
            <person name="Chen G.Z."/>
            <person name="Liu X.D."/>
            <person name="Liao X.Y."/>
            <person name="Jiang Y.T."/>
            <person name="Yu X."/>
            <person name="Hao Y."/>
            <person name="Huang J."/>
            <person name="Zhao X.W."/>
            <person name="Ke S."/>
            <person name="Chen Y.Y."/>
            <person name="Wu W.L."/>
            <person name="Hsu J.L."/>
            <person name="Lin Y.F."/>
            <person name="Huang M.D."/>
            <person name="Li C.Y."/>
            <person name="Huang L."/>
            <person name="Wang Z.W."/>
            <person name="Zhao X."/>
            <person name="Zhong W.Y."/>
            <person name="Peng D.H."/>
            <person name="Ahmad S."/>
            <person name="Lan S."/>
            <person name="Zhang J.S."/>
            <person name="Tsai W.C."/>
            <person name="Van de Peer Y."/>
            <person name="Liu Z.J."/>
        </authorList>
    </citation>
    <scope>NUCLEOTIDE SEQUENCE</scope>
    <source>
        <strain evidence="1">CP</strain>
    </source>
</reference>
<evidence type="ECO:0000313" key="1">
    <source>
        <dbReference type="EMBL" id="KAK1320113.1"/>
    </source>
</evidence>
<name>A0AAV9F2J4_ACOCL</name>
<protein>
    <recommendedName>
        <fullName evidence="3">Pentatricopeptide repeat-containing protein</fullName>
    </recommendedName>
</protein>
<organism evidence="1 2">
    <name type="scientific">Acorus calamus</name>
    <name type="common">Sweet flag</name>
    <dbReference type="NCBI Taxonomy" id="4465"/>
    <lineage>
        <taxon>Eukaryota</taxon>
        <taxon>Viridiplantae</taxon>
        <taxon>Streptophyta</taxon>
        <taxon>Embryophyta</taxon>
        <taxon>Tracheophyta</taxon>
        <taxon>Spermatophyta</taxon>
        <taxon>Magnoliopsida</taxon>
        <taxon>Liliopsida</taxon>
        <taxon>Acoraceae</taxon>
        <taxon>Acorus</taxon>
    </lineage>
</organism>
<reference evidence="1" key="2">
    <citation type="submission" date="2023-06" db="EMBL/GenBank/DDBJ databases">
        <authorList>
            <person name="Ma L."/>
            <person name="Liu K.-W."/>
            <person name="Li Z."/>
            <person name="Hsiao Y.-Y."/>
            <person name="Qi Y."/>
            <person name="Fu T."/>
            <person name="Tang G."/>
            <person name="Zhang D."/>
            <person name="Sun W.-H."/>
            <person name="Liu D.-K."/>
            <person name="Li Y."/>
            <person name="Chen G.-Z."/>
            <person name="Liu X.-D."/>
            <person name="Liao X.-Y."/>
            <person name="Jiang Y.-T."/>
            <person name="Yu X."/>
            <person name="Hao Y."/>
            <person name="Huang J."/>
            <person name="Zhao X.-W."/>
            <person name="Ke S."/>
            <person name="Chen Y.-Y."/>
            <person name="Wu W.-L."/>
            <person name="Hsu J.-L."/>
            <person name="Lin Y.-F."/>
            <person name="Huang M.-D."/>
            <person name="Li C.-Y."/>
            <person name="Huang L."/>
            <person name="Wang Z.-W."/>
            <person name="Zhao X."/>
            <person name="Zhong W.-Y."/>
            <person name="Peng D.-H."/>
            <person name="Ahmad S."/>
            <person name="Lan S."/>
            <person name="Zhang J.-S."/>
            <person name="Tsai W.-C."/>
            <person name="Van De Peer Y."/>
            <person name="Liu Z.-J."/>
        </authorList>
    </citation>
    <scope>NUCLEOTIDE SEQUENCE</scope>
    <source>
        <strain evidence="1">CP</strain>
        <tissue evidence="1">Leaves</tissue>
    </source>
</reference>
<evidence type="ECO:0008006" key="3">
    <source>
        <dbReference type="Google" id="ProtNLM"/>
    </source>
</evidence>
<dbReference type="AlphaFoldDB" id="A0AAV9F2J4"/>
<accession>A0AAV9F2J4</accession>
<dbReference type="Proteomes" id="UP001180020">
    <property type="component" value="Unassembled WGS sequence"/>
</dbReference>
<gene>
    <name evidence="1" type="ORF">QJS10_CPA03g00194</name>
</gene>